<dbReference type="Pfam" id="PF01753">
    <property type="entry name" value="zf-MYND"/>
    <property type="match status" value="1"/>
</dbReference>
<evidence type="ECO:0000313" key="8">
    <source>
        <dbReference type="Proteomes" id="UP001497453"/>
    </source>
</evidence>
<evidence type="ECO:0000256" key="1">
    <source>
        <dbReference type="ARBA" id="ARBA00022723"/>
    </source>
</evidence>
<reference evidence="8" key="1">
    <citation type="submission" date="2024-04" db="EMBL/GenBank/DDBJ databases">
        <authorList>
            <person name="Shaw F."/>
            <person name="Minotto A."/>
        </authorList>
    </citation>
    <scope>NUCLEOTIDE SEQUENCE [LARGE SCALE GENOMIC DNA]</scope>
</reference>
<evidence type="ECO:0000313" key="7">
    <source>
        <dbReference type="EMBL" id="CAL1699177.1"/>
    </source>
</evidence>
<feature type="region of interest" description="Disordered" evidence="5">
    <location>
        <begin position="70"/>
        <end position="101"/>
    </location>
</feature>
<keyword evidence="8" id="KW-1185">Reference proteome</keyword>
<evidence type="ECO:0000256" key="5">
    <source>
        <dbReference type="SAM" id="MobiDB-lite"/>
    </source>
</evidence>
<proteinExistence type="predicted"/>
<organism evidence="7 8">
    <name type="scientific">Somion occarium</name>
    <dbReference type="NCBI Taxonomy" id="3059160"/>
    <lineage>
        <taxon>Eukaryota</taxon>
        <taxon>Fungi</taxon>
        <taxon>Dikarya</taxon>
        <taxon>Basidiomycota</taxon>
        <taxon>Agaricomycotina</taxon>
        <taxon>Agaricomycetes</taxon>
        <taxon>Polyporales</taxon>
        <taxon>Cerrenaceae</taxon>
        <taxon>Somion</taxon>
    </lineage>
</organism>
<keyword evidence="2 4" id="KW-0863">Zinc-finger</keyword>
<name>A0ABP1CYF4_9APHY</name>
<dbReference type="PROSITE" id="PS50865">
    <property type="entry name" value="ZF_MYND_2"/>
    <property type="match status" value="1"/>
</dbReference>
<dbReference type="Proteomes" id="UP001497453">
    <property type="component" value="Chromosome 11"/>
</dbReference>
<dbReference type="SUPFAM" id="SSF144232">
    <property type="entry name" value="HIT/MYND zinc finger-like"/>
    <property type="match status" value="1"/>
</dbReference>
<evidence type="ECO:0000256" key="2">
    <source>
        <dbReference type="ARBA" id="ARBA00022771"/>
    </source>
</evidence>
<evidence type="ECO:0000256" key="4">
    <source>
        <dbReference type="PROSITE-ProRule" id="PRU00134"/>
    </source>
</evidence>
<keyword evidence="3" id="KW-0862">Zinc</keyword>
<evidence type="ECO:0000256" key="3">
    <source>
        <dbReference type="ARBA" id="ARBA00022833"/>
    </source>
</evidence>
<gene>
    <name evidence="7" type="ORF">GFSPODELE1_LOCUS2540</name>
</gene>
<sequence length="257" mass="28800">MSWPRLTVDSLDAKETRRSMVECKVASCGKSKATGAKLFACAGCKCALYCSRECQKKDWPRHKRDCLMTQENKVDMNSQPDSSTKASTPTNRPQRAALPSEVSDELSAFRKHFLPTLTLVAINAFCDIEKTPTPRRWEDHLFLVQLERVPNPSPSLPAWARFRLAAAGPYPVELLFPKGKEIDHTGWRNSRDEAVARNLSMGLGTITLCVSCNYQGMGLNAYSDLQFLLGAPIEMGVERVANWKDVLLKHIENESRV</sequence>
<accession>A0ABP1CYF4</accession>
<dbReference type="EMBL" id="OZ037954">
    <property type="protein sequence ID" value="CAL1699177.1"/>
    <property type="molecule type" value="Genomic_DNA"/>
</dbReference>
<protein>
    <recommendedName>
        <fullName evidence="6">MYND-type domain-containing protein</fullName>
    </recommendedName>
</protein>
<feature type="domain" description="MYND-type" evidence="6">
    <location>
        <begin position="25"/>
        <end position="66"/>
    </location>
</feature>
<evidence type="ECO:0000259" key="6">
    <source>
        <dbReference type="PROSITE" id="PS50865"/>
    </source>
</evidence>
<keyword evidence="1" id="KW-0479">Metal-binding</keyword>
<dbReference type="InterPro" id="IPR002893">
    <property type="entry name" value="Znf_MYND"/>
</dbReference>
<dbReference type="Gene3D" id="6.10.140.2220">
    <property type="match status" value="1"/>
</dbReference>
<feature type="compositionally biased region" description="Polar residues" evidence="5">
    <location>
        <begin position="70"/>
        <end position="93"/>
    </location>
</feature>